<name>A0A5U3C6P7_SALER</name>
<comment type="caution">
    <text evidence="2">The sequence shown here is derived from an EMBL/GenBank/DDBJ whole genome shotgun (WGS) entry which is preliminary data.</text>
</comment>
<reference evidence="2" key="1">
    <citation type="submission" date="2018-07" db="EMBL/GenBank/DDBJ databases">
        <authorList>
            <consortium name="GenomeTrakr network: Whole genome sequencing for foodborne pathogen traceback"/>
        </authorList>
    </citation>
    <scope>NUCLEOTIDE SEQUENCE</scope>
    <source>
        <strain evidence="2">CFSAN028033</strain>
    </source>
</reference>
<protein>
    <submittedName>
        <fullName evidence="2">Uncharacterized protein</fullName>
    </submittedName>
</protein>
<keyword evidence="1" id="KW-0812">Transmembrane</keyword>
<organism evidence="2">
    <name type="scientific">Salmonella enterica</name>
    <name type="common">Salmonella choleraesuis</name>
    <dbReference type="NCBI Taxonomy" id="28901"/>
    <lineage>
        <taxon>Bacteria</taxon>
        <taxon>Pseudomonadati</taxon>
        <taxon>Pseudomonadota</taxon>
        <taxon>Gammaproteobacteria</taxon>
        <taxon>Enterobacterales</taxon>
        <taxon>Enterobacteriaceae</taxon>
        <taxon>Salmonella</taxon>
    </lineage>
</organism>
<sequence>MKRMVSLFYAARGLWRVVANFIREAVRSSLLAVMHMVSVHILVLIFLAVFVLAFSGFGLLVIKVLAIVLHPVTQGPIVGSIANVLDALNQALSPMVYFKIAVPVFFVVVLASLFGSVRVNWKKIVTRWQRLVEVGKDKR</sequence>
<feature type="transmembrane region" description="Helical" evidence="1">
    <location>
        <begin position="97"/>
        <end position="121"/>
    </location>
</feature>
<proteinExistence type="predicted"/>
<keyword evidence="1" id="KW-1133">Transmembrane helix</keyword>
<evidence type="ECO:0000256" key="1">
    <source>
        <dbReference type="SAM" id="Phobius"/>
    </source>
</evidence>
<dbReference type="EMBL" id="AAGLKZ010000057">
    <property type="protein sequence ID" value="EBP3428744.1"/>
    <property type="molecule type" value="Genomic_DNA"/>
</dbReference>
<dbReference type="RefSeq" id="WP_139769130.1">
    <property type="nucleotide sequence ID" value="NZ_MYLL01000063.1"/>
</dbReference>
<feature type="transmembrane region" description="Helical" evidence="1">
    <location>
        <begin position="29"/>
        <end position="53"/>
    </location>
</feature>
<dbReference type="AlphaFoldDB" id="A0A5U3C6P7"/>
<keyword evidence="1" id="KW-0472">Membrane</keyword>
<accession>A0A5U3C6P7</accession>
<gene>
    <name evidence="2" type="ORF">UA53_25165</name>
</gene>
<evidence type="ECO:0000313" key="2">
    <source>
        <dbReference type="EMBL" id="EBP3428744.1"/>
    </source>
</evidence>